<accession>A0A930G0I5</accession>
<protein>
    <submittedName>
        <fullName evidence="1">Uncharacterized protein</fullName>
    </submittedName>
</protein>
<sequence length="329" mass="35148">MPDFIREHIARTVAAQLAHVPSAPAVGQIRALSAVNAINKQNSRPLGRNVGVLLGAHLGGQQWQGWLVTADTDYATDRDLLIEEDDGPADPQAGMVMTRLPLRAIIPGDAPILAKLSPARLGAVIALAEAPDGAEPIPPRPGHIFARDLDAEHVGITGSPLGGPGDPRHAYRALHQQLADEMSSTAEAVAPQTKEQPIRSGFFAWLFSRHWAPAPVLAALIAVIAVQNLWLNVGDDETLRYRGHSEVTTPCAAVARLRVVFKANAPQETVVLLLRKAEARVVSGPSEIGEWWLSLPADASVKEALAQLRNSPLVADVIVVETKETACQP</sequence>
<proteinExistence type="predicted"/>
<organism evidence="1 2">
    <name type="scientific">Dechloromonas agitata</name>
    <dbReference type="NCBI Taxonomy" id="73030"/>
    <lineage>
        <taxon>Bacteria</taxon>
        <taxon>Pseudomonadati</taxon>
        <taxon>Pseudomonadota</taxon>
        <taxon>Betaproteobacteria</taxon>
        <taxon>Rhodocyclales</taxon>
        <taxon>Azonexaceae</taxon>
        <taxon>Dechloromonas</taxon>
    </lineage>
</organism>
<comment type="caution">
    <text evidence="1">The sequence shown here is derived from an EMBL/GenBank/DDBJ whole genome shotgun (WGS) entry which is preliminary data.</text>
</comment>
<reference evidence="1" key="1">
    <citation type="submission" date="2020-04" db="EMBL/GenBank/DDBJ databases">
        <title>Deep metagenomics examines the oral microbiome during advanced dental caries in children, revealing novel taxa and co-occurrences with host molecules.</title>
        <authorList>
            <person name="Baker J.L."/>
            <person name="Morton J.T."/>
            <person name="Dinis M."/>
            <person name="Alvarez R."/>
            <person name="Tran N.C."/>
            <person name="Knight R."/>
            <person name="Edlund A."/>
        </authorList>
    </citation>
    <scope>NUCLEOTIDE SEQUENCE</scope>
    <source>
        <strain evidence="1">JCVI_32_bin.24</strain>
    </source>
</reference>
<dbReference type="AlphaFoldDB" id="A0A930G0I5"/>
<gene>
    <name evidence="1" type="ORF">HXL68_14705</name>
</gene>
<evidence type="ECO:0000313" key="1">
    <source>
        <dbReference type="EMBL" id="MBF1166276.1"/>
    </source>
</evidence>
<dbReference type="EMBL" id="JABZMI010000403">
    <property type="protein sequence ID" value="MBF1166276.1"/>
    <property type="molecule type" value="Genomic_DNA"/>
</dbReference>
<dbReference type="Proteomes" id="UP000718593">
    <property type="component" value="Unassembled WGS sequence"/>
</dbReference>
<evidence type="ECO:0000313" key="2">
    <source>
        <dbReference type="Proteomes" id="UP000718593"/>
    </source>
</evidence>
<name>A0A930G0I5_9RHOO</name>